<dbReference type="Proteomes" id="UP001180020">
    <property type="component" value="Unassembled WGS sequence"/>
</dbReference>
<evidence type="ECO:0000256" key="4">
    <source>
        <dbReference type="ARBA" id="ARBA00022989"/>
    </source>
</evidence>
<gene>
    <name evidence="9" type="ORF">QJS10_CPA03g00926</name>
</gene>
<feature type="compositionally biased region" description="Pro residues" evidence="7">
    <location>
        <begin position="16"/>
        <end position="29"/>
    </location>
</feature>
<name>A0AAV9F806_ACOCL</name>
<sequence length="316" mass="34697">MAGLETFVSNQNPNIPLSPPLPRPGPGPARLPRSLAVPSILPRLLHRRCLGIRAPVVGRGGFVALAASHEESKHSEIEAENSRNELNKEAVELQEEWKRVLETFKEEALKMQAISQKTYEEYSKKAMVIMGYASEKFNIESEKARNDLTRIAKEISEEGKVYLSAAAENSPEEVKDIVETFASYPDDLKEVSELRDFYLGIPYGAFLSVGGFLSFMLTGSTSAIRFGVILGGALLALSILSLRSYKSGQSSSVHLKGQAAIAFVIFIRELGLFSQRGSFPGFLMSLISGAMLVFYAYRIILDGRNTGPSLERGTDN</sequence>
<comment type="similarity">
    <text evidence="2">Belongs to the TMEM14 family.</text>
</comment>
<keyword evidence="4 8" id="KW-1133">Transmembrane helix</keyword>
<reference evidence="9" key="2">
    <citation type="submission" date="2023-06" db="EMBL/GenBank/DDBJ databases">
        <authorList>
            <person name="Ma L."/>
            <person name="Liu K.-W."/>
            <person name="Li Z."/>
            <person name="Hsiao Y.-Y."/>
            <person name="Qi Y."/>
            <person name="Fu T."/>
            <person name="Tang G."/>
            <person name="Zhang D."/>
            <person name="Sun W.-H."/>
            <person name="Liu D.-K."/>
            <person name="Li Y."/>
            <person name="Chen G.-Z."/>
            <person name="Liu X.-D."/>
            <person name="Liao X.-Y."/>
            <person name="Jiang Y.-T."/>
            <person name="Yu X."/>
            <person name="Hao Y."/>
            <person name="Huang J."/>
            <person name="Zhao X.-W."/>
            <person name="Ke S."/>
            <person name="Chen Y.-Y."/>
            <person name="Wu W.-L."/>
            <person name="Hsu J.-L."/>
            <person name="Lin Y.-F."/>
            <person name="Huang M.-D."/>
            <person name="Li C.-Y."/>
            <person name="Huang L."/>
            <person name="Wang Z.-W."/>
            <person name="Zhao X."/>
            <person name="Zhong W.-Y."/>
            <person name="Peng D.-H."/>
            <person name="Ahmad S."/>
            <person name="Lan S."/>
            <person name="Zhang J.-S."/>
            <person name="Tsai W.-C."/>
            <person name="Van De Peer Y."/>
            <person name="Liu Z.-J."/>
        </authorList>
    </citation>
    <scope>NUCLEOTIDE SEQUENCE</scope>
    <source>
        <strain evidence="9">CP</strain>
        <tissue evidence="9">Leaves</tissue>
    </source>
</reference>
<evidence type="ECO:0000313" key="10">
    <source>
        <dbReference type="Proteomes" id="UP001180020"/>
    </source>
</evidence>
<dbReference type="PANTHER" id="PTHR12668:SF43">
    <property type="entry name" value="TRANSMEMBRANE PROTEIN 14 HOMOLOG"/>
    <property type="match status" value="1"/>
</dbReference>
<feature type="transmembrane region" description="Helical" evidence="8">
    <location>
        <begin position="223"/>
        <end position="242"/>
    </location>
</feature>
<comment type="caution">
    <text evidence="9">The sequence shown here is derived from an EMBL/GenBank/DDBJ whole genome shotgun (WGS) entry which is preliminary data.</text>
</comment>
<organism evidence="9 10">
    <name type="scientific">Acorus calamus</name>
    <name type="common">Sweet flag</name>
    <dbReference type="NCBI Taxonomy" id="4465"/>
    <lineage>
        <taxon>Eukaryota</taxon>
        <taxon>Viridiplantae</taxon>
        <taxon>Streptophyta</taxon>
        <taxon>Embryophyta</taxon>
        <taxon>Tracheophyta</taxon>
        <taxon>Spermatophyta</taxon>
        <taxon>Magnoliopsida</taxon>
        <taxon>Liliopsida</taxon>
        <taxon>Acoraceae</taxon>
        <taxon>Acorus</taxon>
    </lineage>
</organism>
<protein>
    <recommendedName>
        <fullName evidence="11">Protein FATTY ACID EXPORT 3, chloroplastic</fullName>
    </recommendedName>
</protein>
<evidence type="ECO:0000256" key="7">
    <source>
        <dbReference type="SAM" id="MobiDB-lite"/>
    </source>
</evidence>
<comment type="subcellular location">
    <subcellularLocation>
        <location evidence="1">Membrane</location>
    </subcellularLocation>
</comment>
<evidence type="ECO:0000256" key="8">
    <source>
        <dbReference type="SAM" id="Phobius"/>
    </source>
</evidence>
<keyword evidence="6" id="KW-0175">Coiled coil</keyword>
<feature type="transmembrane region" description="Helical" evidence="8">
    <location>
        <begin position="197"/>
        <end position="217"/>
    </location>
</feature>
<accession>A0AAV9F806</accession>
<keyword evidence="3 8" id="KW-0812">Transmembrane</keyword>
<evidence type="ECO:0008006" key="11">
    <source>
        <dbReference type="Google" id="ProtNLM"/>
    </source>
</evidence>
<reference evidence="9" key="1">
    <citation type="journal article" date="2023" name="Nat. Commun.">
        <title>Diploid and tetraploid genomes of Acorus and the evolution of monocots.</title>
        <authorList>
            <person name="Ma L."/>
            <person name="Liu K.W."/>
            <person name="Li Z."/>
            <person name="Hsiao Y.Y."/>
            <person name="Qi Y."/>
            <person name="Fu T."/>
            <person name="Tang G.D."/>
            <person name="Zhang D."/>
            <person name="Sun W.H."/>
            <person name="Liu D.K."/>
            <person name="Li Y."/>
            <person name="Chen G.Z."/>
            <person name="Liu X.D."/>
            <person name="Liao X.Y."/>
            <person name="Jiang Y.T."/>
            <person name="Yu X."/>
            <person name="Hao Y."/>
            <person name="Huang J."/>
            <person name="Zhao X.W."/>
            <person name="Ke S."/>
            <person name="Chen Y.Y."/>
            <person name="Wu W.L."/>
            <person name="Hsu J.L."/>
            <person name="Lin Y.F."/>
            <person name="Huang M.D."/>
            <person name="Li C.Y."/>
            <person name="Huang L."/>
            <person name="Wang Z.W."/>
            <person name="Zhao X."/>
            <person name="Zhong W.Y."/>
            <person name="Peng D.H."/>
            <person name="Ahmad S."/>
            <person name="Lan S."/>
            <person name="Zhang J.S."/>
            <person name="Tsai W.C."/>
            <person name="Van de Peer Y."/>
            <person name="Liu Z.J."/>
        </authorList>
    </citation>
    <scope>NUCLEOTIDE SEQUENCE</scope>
    <source>
        <strain evidence="9">CP</strain>
    </source>
</reference>
<dbReference type="Gene3D" id="1.10.10.1740">
    <property type="entry name" value="Transmembrane protein 14-like"/>
    <property type="match status" value="1"/>
</dbReference>
<dbReference type="GO" id="GO:0009706">
    <property type="term" value="C:chloroplast inner membrane"/>
    <property type="evidence" value="ECO:0007669"/>
    <property type="project" value="TreeGrafter"/>
</dbReference>
<feature type="region of interest" description="Disordered" evidence="7">
    <location>
        <begin position="1"/>
        <end position="29"/>
    </location>
</feature>
<evidence type="ECO:0000313" key="9">
    <source>
        <dbReference type="EMBL" id="KAK1321677.1"/>
    </source>
</evidence>
<proteinExistence type="inferred from homology"/>
<evidence type="ECO:0000256" key="1">
    <source>
        <dbReference type="ARBA" id="ARBA00004370"/>
    </source>
</evidence>
<dbReference type="AlphaFoldDB" id="A0AAV9F806"/>
<evidence type="ECO:0000256" key="6">
    <source>
        <dbReference type="SAM" id="Coils"/>
    </source>
</evidence>
<evidence type="ECO:0000256" key="5">
    <source>
        <dbReference type="ARBA" id="ARBA00023136"/>
    </source>
</evidence>
<dbReference type="Pfam" id="PF03647">
    <property type="entry name" value="Tmemb_14"/>
    <property type="match status" value="1"/>
</dbReference>
<keyword evidence="5 8" id="KW-0472">Membrane</keyword>
<feature type="coiled-coil region" evidence="6">
    <location>
        <begin position="76"/>
        <end position="103"/>
    </location>
</feature>
<dbReference type="PANTHER" id="PTHR12668">
    <property type="entry name" value="TRANSMEMBRANE PROTEIN 14, 15"/>
    <property type="match status" value="1"/>
</dbReference>
<dbReference type="InterPro" id="IPR005349">
    <property type="entry name" value="TMEM14"/>
</dbReference>
<feature type="transmembrane region" description="Helical" evidence="8">
    <location>
        <begin position="279"/>
        <end position="297"/>
    </location>
</feature>
<evidence type="ECO:0000256" key="3">
    <source>
        <dbReference type="ARBA" id="ARBA00022692"/>
    </source>
</evidence>
<dbReference type="EMBL" id="JAUJYO010000003">
    <property type="protein sequence ID" value="KAK1321677.1"/>
    <property type="molecule type" value="Genomic_DNA"/>
</dbReference>
<dbReference type="InterPro" id="IPR044890">
    <property type="entry name" value="TMEM14_sf"/>
</dbReference>
<keyword evidence="10" id="KW-1185">Reference proteome</keyword>
<dbReference type="GO" id="GO:0015245">
    <property type="term" value="F:fatty acid transmembrane transporter activity"/>
    <property type="evidence" value="ECO:0007669"/>
    <property type="project" value="TreeGrafter"/>
</dbReference>
<evidence type="ECO:0000256" key="2">
    <source>
        <dbReference type="ARBA" id="ARBA00007590"/>
    </source>
</evidence>